<dbReference type="RefSeq" id="WP_107978613.1">
    <property type="nucleotide sequence ID" value="NZ_BMEZ01000035.1"/>
</dbReference>
<dbReference type="OrthoDB" id="7822595at2"/>
<name>A0A2T6A7I3_9RHOB</name>
<dbReference type="PANTHER" id="PTHR33376:SF15">
    <property type="entry name" value="BLL6794 PROTEIN"/>
    <property type="match status" value="1"/>
</dbReference>
<keyword evidence="2" id="KW-0732">Signal</keyword>
<dbReference type="InterPro" id="IPR018389">
    <property type="entry name" value="DctP_fam"/>
</dbReference>
<dbReference type="PANTHER" id="PTHR33376">
    <property type="match status" value="1"/>
</dbReference>
<keyword evidence="3" id="KW-0574">Periplasm</keyword>
<dbReference type="InterPro" id="IPR038404">
    <property type="entry name" value="TRAP_DctP_sf"/>
</dbReference>
<accession>A0A2T6A7I3</accession>
<sequence>MRTPKNATMADDGRHDTMAGQARFRRSAGAGATALALFALTASAGTAESLTLAHGFNPNHYWSTQIIDPWMACVTEGTGGDYTFQNYPSGQIVKFAESIDAMHGGLTDVSTISVGYETTRLPLNGVSMLPDMGGTSVEMVGAYRHMLDENTVLKAEYTDNDVHPLIVSLLPVYQLVTRSGPITSLEGLRGKVIRSSGGALTLTVNTLGASATEMPSSDVYVAFQNGVVDGALSAISSIKPYHLEEVVKGVSTNGQFGSFATLLAMEMPTYEALPDDVQQVFDQCGLQVERDVAAYLDAENETLKEELSGMGIAVYEFPAEMQQAMLEAMAPVAEGFISRLSERGLPAQETYDAYRAALAE</sequence>
<evidence type="ECO:0000313" key="5">
    <source>
        <dbReference type="Proteomes" id="UP000244069"/>
    </source>
</evidence>
<gene>
    <name evidence="4" type="ORF">C8N44_13623</name>
</gene>
<dbReference type="Proteomes" id="UP000244069">
    <property type="component" value="Unassembled WGS sequence"/>
</dbReference>
<reference evidence="4 5" key="1">
    <citation type="submission" date="2018-04" db="EMBL/GenBank/DDBJ databases">
        <title>Genomic Encyclopedia of Archaeal and Bacterial Type Strains, Phase II (KMG-II): from individual species to whole genera.</title>
        <authorList>
            <person name="Goeker M."/>
        </authorList>
    </citation>
    <scope>NUCLEOTIDE SEQUENCE [LARGE SCALE GENOMIC DNA]</scope>
    <source>
        <strain evidence="4 5">DSM 29329</strain>
    </source>
</reference>
<organism evidence="4 5">
    <name type="scientific">Allosediminivita pacifica</name>
    <dbReference type="NCBI Taxonomy" id="1267769"/>
    <lineage>
        <taxon>Bacteria</taxon>
        <taxon>Pseudomonadati</taxon>
        <taxon>Pseudomonadota</taxon>
        <taxon>Alphaproteobacteria</taxon>
        <taxon>Rhodobacterales</taxon>
        <taxon>Paracoccaceae</taxon>
        <taxon>Allosediminivita</taxon>
    </lineage>
</organism>
<keyword evidence="5" id="KW-1185">Reference proteome</keyword>
<evidence type="ECO:0000256" key="1">
    <source>
        <dbReference type="ARBA" id="ARBA00004418"/>
    </source>
</evidence>
<evidence type="ECO:0000256" key="2">
    <source>
        <dbReference type="ARBA" id="ARBA00022729"/>
    </source>
</evidence>
<dbReference type="EMBL" id="QBKN01000036">
    <property type="protein sequence ID" value="PTX39780.1"/>
    <property type="molecule type" value="Genomic_DNA"/>
</dbReference>
<protein>
    <submittedName>
        <fullName evidence="4">TRAP-type C4-dicarboxylate transport system substrate-binding protein</fullName>
    </submittedName>
</protein>
<evidence type="ECO:0000256" key="3">
    <source>
        <dbReference type="ARBA" id="ARBA00022764"/>
    </source>
</evidence>
<comment type="caution">
    <text evidence="4">The sequence shown here is derived from an EMBL/GenBank/DDBJ whole genome shotgun (WGS) entry which is preliminary data.</text>
</comment>
<dbReference type="GO" id="GO:0055085">
    <property type="term" value="P:transmembrane transport"/>
    <property type="evidence" value="ECO:0007669"/>
    <property type="project" value="InterPro"/>
</dbReference>
<dbReference type="NCBIfam" id="NF037995">
    <property type="entry name" value="TRAP_S1"/>
    <property type="match status" value="1"/>
</dbReference>
<proteinExistence type="predicted"/>
<dbReference type="Pfam" id="PF03480">
    <property type="entry name" value="DctP"/>
    <property type="match status" value="1"/>
</dbReference>
<evidence type="ECO:0000313" key="4">
    <source>
        <dbReference type="EMBL" id="PTX39780.1"/>
    </source>
</evidence>
<dbReference type="GO" id="GO:0042597">
    <property type="term" value="C:periplasmic space"/>
    <property type="evidence" value="ECO:0007669"/>
    <property type="project" value="UniProtKB-SubCell"/>
</dbReference>
<comment type="subcellular location">
    <subcellularLocation>
        <location evidence="1">Periplasm</location>
    </subcellularLocation>
</comment>
<dbReference type="AlphaFoldDB" id="A0A2T6A7I3"/>
<dbReference type="Gene3D" id="3.40.190.170">
    <property type="entry name" value="Bacterial extracellular solute-binding protein, family 7"/>
    <property type="match status" value="1"/>
</dbReference>
<dbReference type="CDD" id="cd13601">
    <property type="entry name" value="PBP2_TRAP_DctP1_3_4_like"/>
    <property type="match status" value="1"/>
</dbReference>